<proteinExistence type="predicted"/>
<sequence>MRELWYDRAAKAHRFSSWTAGCEPEYLPKLVFIHMACSGWVTVSIVFRENLQ</sequence>
<organism evidence="1 2">
    <name type="scientific">Sporormia fimetaria CBS 119925</name>
    <dbReference type="NCBI Taxonomy" id="1340428"/>
    <lineage>
        <taxon>Eukaryota</taxon>
        <taxon>Fungi</taxon>
        <taxon>Dikarya</taxon>
        <taxon>Ascomycota</taxon>
        <taxon>Pezizomycotina</taxon>
        <taxon>Dothideomycetes</taxon>
        <taxon>Pleosporomycetidae</taxon>
        <taxon>Pleosporales</taxon>
        <taxon>Sporormiaceae</taxon>
        <taxon>Sporormia</taxon>
    </lineage>
</organism>
<gene>
    <name evidence="1" type="ORF">M011DRAFT_433404</name>
</gene>
<dbReference type="Proteomes" id="UP000799440">
    <property type="component" value="Unassembled WGS sequence"/>
</dbReference>
<dbReference type="AlphaFoldDB" id="A0A6A6UVG2"/>
<evidence type="ECO:0000313" key="2">
    <source>
        <dbReference type="Proteomes" id="UP000799440"/>
    </source>
</evidence>
<protein>
    <submittedName>
        <fullName evidence="1">Uncharacterized protein</fullName>
    </submittedName>
</protein>
<dbReference type="EMBL" id="MU006612">
    <property type="protein sequence ID" value="KAF2742248.1"/>
    <property type="molecule type" value="Genomic_DNA"/>
</dbReference>
<keyword evidence="2" id="KW-1185">Reference proteome</keyword>
<name>A0A6A6UVG2_9PLEO</name>
<evidence type="ECO:0000313" key="1">
    <source>
        <dbReference type="EMBL" id="KAF2742248.1"/>
    </source>
</evidence>
<accession>A0A6A6UVG2</accession>
<reference evidence="1" key="1">
    <citation type="journal article" date="2020" name="Stud. Mycol.">
        <title>101 Dothideomycetes genomes: a test case for predicting lifestyles and emergence of pathogens.</title>
        <authorList>
            <person name="Haridas S."/>
            <person name="Albert R."/>
            <person name="Binder M."/>
            <person name="Bloem J."/>
            <person name="Labutti K."/>
            <person name="Salamov A."/>
            <person name="Andreopoulos B."/>
            <person name="Baker S."/>
            <person name="Barry K."/>
            <person name="Bills G."/>
            <person name="Bluhm B."/>
            <person name="Cannon C."/>
            <person name="Castanera R."/>
            <person name="Culley D."/>
            <person name="Daum C."/>
            <person name="Ezra D."/>
            <person name="Gonzalez J."/>
            <person name="Henrissat B."/>
            <person name="Kuo A."/>
            <person name="Liang C."/>
            <person name="Lipzen A."/>
            <person name="Lutzoni F."/>
            <person name="Magnuson J."/>
            <person name="Mondo S."/>
            <person name="Nolan M."/>
            <person name="Ohm R."/>
            <person name="Pangilinan J."/>
            <person name="Park H.-J."/>
            <person name="Ramirez L."/>
            <person name="Alfaro M."/>
            <person name="Sun H."/>
            <person name="Tritt A."/>
            <person name="Yoshinaga Y."/>
            <person name="Zwiers L.-H."/>
            <person name="Turgeon B."/>
            <person name="Goodwin S."/>
            <person name="Spatafora J."/>
            <person name="Crous P."/>
            <person name="Grigoriev I."/>
        </authorList>
    </citation>
    <scope>NUCLEOTIDE SEQUENCE</scope>
    <source>
        <strain evidence="1">CBS 119925</strain>
    </source>
</reference>